<feature type="compositionally biased region" description="Basic residues" evidence="3">
    <location>
        <begin position="562"/>
        <end position="571"/>
    </location>
</feature>
<feature type="compositionally biased region" description="Low complexity" evidence="3">
    <location>
        <begin position="625"/>
        <end position="638"/>
    </location>
</feature>
<sequence length="729" mass="76823">MAALQPAPWSPEAYADVLLQTYLSPATDTDPAVWSEAYAADVAQRRKRGVDRKLLFDRLLIEAGIERTLFPPAAPSETYVLLVAILTSSLDAPQKHALIYYLVLEFDHVETRASDAAGARTDARTPRADALADALPVAPHLRTEMDGYWAADHGAFASAVCQLRGATLLPIVAEMLGQDKQHASLLLELYDVQGSLPASVGAAPSDTALVQLRLLVEALAHVRGIGAAWHACRAWIAAQPDATYMHDALYRVLLQHCFAPPNRAAIQALLALPLHADEEERIQAYALAPGHTSPRDAAVVVDTLLLKWVHEGRYADALHLDRRAAQRERTHAFHHTAEAARLRQRRKALLDGVWSILPAVQRETLAAPHGAEPMAEDDAAHAPAPAPRSPTALPRAPAPTSPDVRRAPAARTPSASHKKTSAASVRDAPSPLRSNSPFAGWKRAAAPDAAPSPARSRAREPGWGVPVPKAPAHAASVAVAEAEADAADADMADVLDAVPEAAPEAMDEAGAEPEAPAPAPGASAASAGRDDPDGGAPPTDAETEADDEVGDAAHAPSPEVPRRRRGARRAAQRANVALRKALRPSDDADDPAIPGGFPLAVEDAAPAPSPARRTRRSSRVSGDTLSASASLSALASPAGGRMPRSATHADVVAYPQASLARLEALHDARPIARRTRAQTAELESHGSQASDGGDAPATPQPRARTTRRLRTGGGATPGTPRSARRRSEK</sequence>
<feature type="compositionally biased region" description="Low complexity" evidence="3">
    <location>
        <begin position="465"/>
        <end position="476"/>
    </location>
</feature>
<feature type="region of interest" description="Disordered" evidence="3">
    <location>
        <begin position="368"/>
        <end position="476"/>
    </location>
</feature>
<feature type="compositionally biased region" description="Low complexity" evidence="3">
    <location>
        <begin position="443"/>
        <end position="455"/>
    </location>
</feature>
<dbReference type="Proteomes" id="UP000818624">
    <property type="component" value="Chromosome 1"/>
</dbReference>
<dbReference type="Pfam" id="PF13934">
    <property type="entry name" value="ELYS"/>
    <property type="match status" value="1"/>
</dbReference>
<keyword evidence="2" id="KW-0539">Nucleus</keyword>
<dbReference type="InterPro" id="IPR025151">
    <property type="entry name" value="ELYS_dom"/>
</dbReference>
<feature type="region of interest" description="Disordered" evidence="3">
    <location>
        <begin position="497"/>
        <end position="647"/>
    </location>
</feature>
<organism evidence="5 6">
    <name type="scientific">Malassezia furfur</name>
    <name type="common">Pityriasis versicolor infection agent</name>
    <name type="synonym">Pityrosporum furfur</name>
    <dbReference type="NCBI Taxonomy" id="55194"/>
    <lineage>
        <taxon>Eukaryota</taxon>
        <taxon>Fungi</taxon>
        <taxon>Dikarya</taxon>
        <taxon>Basidiomycota</taxon>
        <taxon>Ustilaginomycotina</taxon>
        <taxon>Malasseziomycetes</taxon>
        <taxon>Malasseziales</taxon>
        <taxon>Malasseziaceae</taxon>
        <taxon>Malassezia</taxon>
    </lineage>
</organism>
<protein>
    <recommendedName>
        <fullName evidence="4">ELYS-like domain-containing protein</fullName>
    </recommendedName>
</protein>
<feature type="compositionally biased region" description="Acidic residues" evidence="3">
    <location>
        <begin position="541"/>
        <end position="550"/>
    </location>
</feature>
<evidence type="ECO:0000313" key="6">
    <source>
        <dbReference type="Proteomes" id="UP000818624"/>
    </source>
</evidence>
<name>A0ABY8EPY8_MALFU</name>
<evidence type="ECO:0000256" key="3">
    <source>
        <dbReference type="SAM" id="MobiDB-lite"/>
    </source>
</evidence>
<feature type="domain" description="ELYS-like" evidence="4">
    <location>
        <begin position="53"/>
        <end position="287"/>
    </location>
</feature>
<accession>A0ABY8EPY8</accession>
<evidence type="ECO:0000256" key="1">
    <source>
        <dbReference type="ARBA" id="ARBA00004123"/>
    </source>
</evidence>
<evidence type="ECO:0000256" key="2">
    <source>
        <dbReference type="ARBA" id="ARBA00023242"/>
    </source>
</evidence>
<comment type="subcellular location">
    <subcellularLocation>
        <location evidence="1">Nucleus</location>
    </subcellularLocation>
</comment>
<evidence type="ECO:0000313" key="5">
    <source>
        <dbReference type="EMBL" id="WFD47004.1"/>
    </source>
</evidence>
<proteinExistence type="predicted"/>
<feature type="region of interest" description="Disordered" evidence="3">
    <location>
        <begin position="670"/>
        <end position="729"/>
    </location>
</feature>
<reference evidence="5 6" key="1">
    <citation type="journal article" date="2020" name="Elife">
        <title>Loss of centromere function drives karyotype evolution in closely related Malassezia species.</title>
        <authorList>
            <person name="Sankaranarayanan S.R."/>
            <person name="Ianiri G."/>
            <person name="Coelho M.A."/>
            <person name="Reza M.H."/>
            <person name="Thimmappa B.C."/>
            <person name="Ganguly P."/>
            <person name="Vadnala R.N."/>
            <person name="Sun S."/>
            <person name="Siddharthan R."/>
            <person name="Tellgren-Roth C."/>
            <person name="Dawson T.L."/>
            <person name="Heitman J."/>
            <person name="Sanyal K."/>
        </authorList>
    </citation>
    <scope>NUCLEOTIDE SEQUENCE [LARGE SCALE GENOMIC DNA]</scope>
    <source>
        <strain evidence="5">CBS14141</strain>
    </source>
</reference>
<dbReference type="EMBL" id="CP046234">
    <property type="protein sequence ID" value="WFD47004.1"/>
    <property type="molecule type" value="Genomic_DNA"/>
</dbReference>
<gene>
    <name evidence="5" type="ORF">GLX27_001648</name>
</gene>
<keyword evidence="6" id="KW-1185">Reference proteome</keyword>
<evidence type="ECO:0000259" key="4">
    <source>
        <dbReference type="Pfam" id="PF13934"/>
    </source>
</evidence>